<organism evidence="8 9">
    <name type="scientific">candidate division WWE3 bacterium</name>
    <dbReference type="NCBI Taxonomy" id="2053526"/>
    <lineage>
        <taxon>Bacteria</taxon>
        <taxon>Katanobacteria</taxon>
    </lineage>
</organism>
<dbReference type="InterPro" id="IPR022398">
    <property type="entry name" value="Peptidase_S8_His-AS"/>
</dbReference>
<dbReference type="InterPro" id="IPR024655">
    <property type="entry name" value="Asl1_glyco_hydro_catalytic"/>
</dbReference>
<dbReference type="SUPFAM" id="SSF52743">
    <property type="entry name" value="Subtilisin-like"/>
    <property type="match status" value="1"/>
</dbReference>
<keyword evidence="3 5" id="KW-0378">Hydrolase</keyword>
<comment type="caution">
    <text evidence="8">The sequence shown here is derived from an EMBL/GenBank/DDBJ whole genome shotgun (WGS) entry which is preliminary data.</text>
</comment>
<dbReference type="Pfam" id="PF11790">
    <property type="entry name" value="Glyco_hydro_cc"/>
    <property type="match status" value="1"/>
</dbReference>
<evidence type="ECO:0000256" key="3">
    <source>
        <dbReference type="ARBA" id="ARBA00022801"/>
    </source>
</evidence>
<dbReference type="InterPro" id="IPR036852">
    <property type="entry name" value="Peptidase_S8/S53_dom_sf"/>
</dbReference>
<dbReference type="PRINTS" id="PR00723">
    <property type="entry name" value="SUBTILISIN"/>
</dbReference>
<dbReference type="PROSITE" id="PS00137">
    <property type="entry name" value="SUBTILASE_HIS"/>
    <property type="match status" value="1"/>
</dbReference>
<evidence type="ECO:0000256" key="1">
    <source>
        <dbReference type="ARBA" id="ARBA00011073"/>
    </source>
</evidence>
<reference evidence="8" key="1">
    <citation type="submission" date="2020-04" db="EMBL/GenBank/DDBJ databases">
        <authorList>
            <person name="Zhang T."/>
        </authorList>
    </citation>
    <scope>NUCLEOTIDE SEQUENCE</scope>
    <source>
        <strain evidence="8">HKST-UBA03</strain>
    </source>
</reference>
<dbReference type="GO" id="GO:0006508">
    <property type="term" value="P:proteolysis"/>
    <property type="evidence" value="ECO:0007669"/>
    <property type="project" value="UniProtKB-KW"/>
</dbReference>
<reference evidence="8" key="2">
    <citation type="journal article" date="2021" name="Microbiome">
        <title>Successional dynamics and alternative stable states in a saline activated sludge microbial community over 9 years.</title>
        <authorList>
            <person name="Wang Y."/>
            <person name="Ye J."/>
            <person name="Ju F."/>
            <person name="Liu L."/>
            <person name="Boyd J.A."/>
            <person name="Deng Y."/>
            <person name="Parks D.H."/>
            <person name="Jiang X."/>
            <person name="Yin X."/>
            <person name="Woodcroft B.J."/>
            <person name="Tyson G.W."/>
            <person name="Hugenholtz P."/>
            <person name="Polz M.F."/>
            <person name="Zhang T."/>
        </authorList>
    </citation>
    <scope>NUCLEOTIDE SEQUENCE</scope>
    <source>
        <strain evidence="8">HKST-UBA03</strain>
    </source>
</reference>
<feature type="active site" description="Charge relay system" evidence="5">
    <location>
        <position position="195"/>
    </location>
</feature>
<dbReference type="InterPro" id="IPR017853">
    <property type="entry name" value="GH"/>
</dbReference>
<dbReference type="GO" id="GO:0004252">
    <property type="term" value="F:serine-type endopeptidase activity"/>
    <property type="evidence" value="ECO:0007669"/>
    <property type="project" value="UniProtKB-UniRule"/>
</dbReference>
<accession>A0A955LK96</accession>
<evidence type="ECO:0000256" key="4">
    <source>
        <dbReference type="ARBA" id="ARBA00022825"/>
    </source>
</evidence>
<dbReference type="PANTHER" id="PTHR43806:SF11">
    <property type="entry name" value="CEREVISIN-RELATED"/>
    <property type="match status" value="1"/>
</dbReference>
<evidence type="ECO:0000259" key="7">
    <source>
        <dbReference type="Pfam" id="PF11790"/>
    </source>
</evidence>
<protein>
    <submittedName>
        <fullName evidence="8">S8 family serine peptidase</fullName>
    </submittedName>
</protein>
<evidence type="ECO:0000256" key="2">
    <source>
        <dbReference type="ARBA" id="ARBA00022670"/>
    </source>
</evidence>
<dbReference type="EMBL" id="JAGQKZ010000004">
    <property type="protein sequence ID" value="MCA9391739.1"/>
    <property type="molecule type" value="Genomic_DNA"/>
</dbReference>
<dbReference type="Gene3D" id="3.20.20.80">
    <property type="entry name" value="Glycosidases"/>
    <property type="match status" value="1"/>
</dbReference>
<dbReference type="AlphaFoldDB" id="A0A955LK96"/>
<evidence type="ECO:0000256" key="5">
    <source>
        <dbReference type="PROSITE-ProRule" id="PRU01240"/>
    </source>
</evidence>
<feature type="domain" description="Peptidase S8/S53" evidence="6">
    <location>
        <begin position="159"/>
        <end position="406"/>
    </location>
</feature>
<dbReference type="InterPro" id="IPR050131">
    <property type="entry name" value="Peptidase_S8_subtilisin-like"/>
</dbReference>
<dbReference type="PANTHER" id="PTHR43806">
    <property type="entry name" value="PEPTIDASE S8"/>
    <property type="match status" value="1"/>
</dbReference>
<dbReference type="InterPro" id="IPR000209">
    <property type="entry name" value="Peptidase_S8/S53_dom"/>
</dbReference>
<comment type="similarity">
    <text evidence="1 5">Belongs to the peptidase S8 family.</text>
</comment>
<dbReference type="InterPro" id="IPR015500">
    <property type="entry name" value="Peptidase_S8_subtilisin-rel"/>
</dbReference>
<keyword evidence="2 5" id="KW-0645">Protease</keyword>
<evidence type="ECO:0000313" key="8">
    <source>
        <dbReference type="EMBL" id="MCA9391739.1"/>
    </source>
</evidence>
<sequence>MSVIVFTIWSLFFKSRSSVVDLGLSGTGASVPLTDDRTKVVYDGQETVVVKDMLVVSFDEGVDEARRQELMKEIGGESMEEVMEGFWSIYFPTGTDLQDKFLQMQGVDGYASVDYNVVRSVQAYTPFTPPPNDYTTLGTPWWLEALDMPTVWGVEQGDENVLVGVVDSTIRLSQEDLAGKVDMQLADHGETDGDHGTHVAGIIGAATDNNKGVASIGANIHMIGATGCESDGTCRDDWVAAAIAGLVAQGVKVINLSVGSPTPSNLLENAVNFAWGSGVVVVAAAGNCGMVNPPDCPTANPTIYPAAYDKVIAVGASNQNGDLADFSEHGSWVDVAAPGVGIASTVAHEYDTSGNQGPVADDSYVAWSGTSMASPMVASIAAMILSQDPTLTNTEVRALIEGNTTNIAGVNHGLVSLASVFGAMGVLLTPTDTPTPTPTPSDAVGGAWMKSDPLPAEVEENPAPAFALGDKFYVVKRYGVGGWYAQAGIDGNLTNWQPFTGLGGSEKGYALPVANGDPWLFRTGHYMRYDGNASGDTFTQNDLCSGGACMQGLHTEWDDAITAEFASGKIFFFHLGGYYHGTGPECNTNQDCGYTQMMRSAEVPMGNSANNFTELGNNGWTGGSIDSGNEAQYKAAFVQSSDPHKGFIYMGKVNSSEIRRIVVNDNGQTEGSWETISNPGAWGRGEMIGHNDWLYVIRGTRFYRAKIDTTTGMPTGSWETLPSLPAEPINVSWGGDHPEGSVAGVINNVLYVLGANESGPDRVYYIGIDRNQLGATPPTPPTNCDARLSALSGNWPFTIDMAVMESLGVPATRLPFSWDDDEPAINFYNWAARDIIMADAHSRGIDIVASIVGTPSWAAPGDSRPPHRRLPNVAFESEYKEYLRLIVQKYPYITKFEFWNEENSYGSMVGSGDTYDDASVTEYAYWLKVTYDTLKGENRDIEVSVGGLDGTFNEAQFLVDMHTKPGGHSYDVVSVHPYELNGPADLGWVDQIHSIAGKPIWITEYGWEASAVGEANQAAYLQQTLDTLFTPAYSYVKVAILLAIRDFGSSTWGITNGSGVHRAAYSAFEQAIQDHCSTTTTNTLATTCDVTDWLVEGNDVIRHPVTCEKVWQEVYDVPGPSPVITAGCAWHDCYTLCVTVDCDGHPTAHMSPHFSNPACYCQGFGDLSAEVPQGTSIGVFYRQFTDAGGIDFTFAQTVAPGAPVCVYAASAVPKPPHDVWQDTCQIQASGWMICAGAEDVCVGP</sequence>
<name>A0A955LK96_UNCKA</name>
<feature type="active site" description="Charge relay system" evidence="5">
    <location>
        <position position="371"/>
    </location>
</feature>
<feature type="active site" description="Charge relay system" evidence="5">
    <location>
        <position position="167"/>
    </location>
</feature>
<dbReference type="PROSITE" id="PS51892">
    <property type="entry name" value="SUBTILASE"/>
    <property type="match status" value="1"/>
</dbReference>
<dbReference type="Pfam" id="PF00082">
    <property type="entry name" value="Peptidase_S8"/>
    <property type="match status" value="1"/>
</dbReference>
<proteinExistence type="inferred from homology"/>
<evidence type="ECO:0000259" key="6">
    <source>
        <dbReference type="Pfam" id="PF00082"/>
    </source>
</evidence>
<dbReference type="Gene3D" id="3.40.50.200">
    <property type="entry name" value="Peptidase S8/S53 domain"/>
    <property type="match status" value="1"/>
</dbReference>
<feature type="domain" description="Asl1-like glycosyl hydrolase catalytic" evidence="7">
    <location>
        <begin position="967"/>
        <end position="1028"/>
    </location>
</feature>
<keyword evidence="4 5" id="KW-0720">Serine protease</keyword>
<evidence type="ECO:0000313" key="9">
    <source>
        <dbReference type="Proteomes" id="UP000751518"/>
    </source>
</evidence>
<gene>
    <name evidence="8" type="ORF">KC614_00855</name>
</gene>
<dbReference type="Proteomes" id="UP000751518">
    <property type="component" value="Unassembled WGS sequence"/>
</dbReference>
<dbReference type="SUPFAM" id="SSF51445">
    <property type="entry name" value="(Trans)glycosidases"/>
    <property type="match status" value="1"/>
</dbReference>